<dbReference type="Gene3D" id="3.40.50.1000">
    <property type="entry name" value="HAD superfamily/HAD-like"/>
    <property type="match status" value="1"/>
</dbReference>
<evidence type="ECO:0000313" key="6">
    <source>
        <dbReference type="Proteomes" id="UP000298416"/>
    </source>
</evidence>
<sequence>MYYEEVDKPAHARTSYLNEELGQVDTILSDKTGTLTCNSMEFIKCTIAGTAYGYGVTEVERSMANRIGSPLAVDANHSLEHPSTGKIVYEAESPDEAAFVIAGRELGVLEFKSARKRMSVIVRDEEGKLLLLCKGADSVMFERLANNGRQYEEKTREHCNEYADAGLRTLILTYRELSEDEFQAFDSKLSAAKNSVTADREALIDEEAEARAGIKLWVLTGDKMETAINIGNGANYYHIGEPLRSKLWRKNGEKSEIAKALKESVLRQITEGKAQVAKIANEAFALIIDGKSLAYALEDGVKKLFLELANQI</sequence>
<evidence type="ECO:0000256" key="4">
    <source>
        <dbReference type="ARBA" id="ARBA00023136"/>
    </source>
</evidence>
<dbReference type="GO" id="GO:0045332">
    <property type="term" value="P:phospholipid translocation"/>
    <property type="evidence" value="ECO:0007669"/>
    <property type="project" value="TreeGrafter"/>
</dbReference>
<name>A0A8X8ZCU8_SALSN</name>
<dbReference type="SUPFAM" id="SSF81660">
    <property type="entry name" value="Metal cation-transporting ATPase, ATP-binding domain N"/>
    <property type="match status" value="1"/>
</dbReference>
<keyword evidence="2" id="KW-0812">Transmembrane</keyword>
<dbReference type="InterPro" id="IPR023214">
    <property type="entry name" value="HAD_sf"/>
</dbReference>
<dbReference type="GO" id="GO:0140326">
    <property type="term" value="F:ATPase-coupled intramembrane lipid transporter activity"/>
    <property type="evidence" value="ECO:0007669"/>
    <property type="project" value="TreeGrafter"/>
</dbReference>
<keyword evidence="6" id="KW-1185">Reference proteome</keyword>
<evidence type="ECO:0000256" key="2">
    <source>
        <dbReference type="ARBA" id="ARBA00022692"/>
    </source>
</evidence>
<dbReference type="EMBL" id="PNBA02000015">
    <property type="protein sequence ID" value="KAG6399943.1"/>
    <property type="molecule type" value="Genomic_DNA"/>
</dbReference>
<keyword evidence="3" id="KW-1133">Transmembrane helix</keyword>
<keyword evidence="4" id="KW-0472">Membrane</keyword>
<reference evidence="5" key="1">
    <citation type="submission" date="2018-01" db="EMBL/GenBank/DDBJ databases">
        <authorList>
            <person name="Mao J.F."/>
        </authorList>
    </citation>
    <scope>NUCLEOTIDE SEQUENCE</scope>
    <source>
        <strain evidence="5">Huo1</strain>
        <tissue evidence="5">Leaf</tissue>
    </source>
</reference>
<dbReference type="GO" id="GO:0005886">
    <property type="term" value="C:plasma membrane"/>
    <property type="evidence" value="ECO:0007669"/>
    <property type="project" value="TreeGrafter"/>
</dbReference>
<dbReference type="InterPro" id="IPR018303">
    <property type="entry name" value="ATPase_P-typ_P_site"/>
</dbReference>
<dbReference type="PROSITE" id="PS00154">
    <property type="entry name" value="ATPASE_E1_E2"/>
    <property type="match status" value="1"/>
</dbReference>
<organism evidence="5">
    <name type="scientific">Salvia splendens</name>
    <name type="common">Scarlet sage</name>
    <dbReference type="NCBI Taxonomy" id="180675"/>
    <lineage>
        <taxon>Eukaryota</taxon>
        <taxon>Viridiplantae</taxon>
        <taxon>Streptophyta</taxon>
        <taxon>Embryophyta</taxon>
        <taxon>Tracheophyta</taxon>
        <taxon>Spermatophyta</taxon>
        <taxon>Magnoliopsida</taxon>
        <taxon>eudicotyledons</taxon>
        <taxon>Gunneridae</taxon>
        <taxon>Pentapetalae</taxon>
        <taxon>asterids</taxon>
        <taxon>lamiids</taxon>
        <taxon>Lamiales</taxon>
        <taxon>Lamiaceae</taxon>
        <taxon>Nepetoideae</taxon>
        <taxon>Mentheae</taxon>
        <taxon>Salviinae</taxon>
        <taxon>Salvia</taxon>
        <taxon>Salvia subgen. Calosphace</taxon>
        <taxon>core Calosphace</taxon>
    </lineage>
</organism>
<accession>A0A8X8ZCU8</accession>
<dbReference type="Proteomes" id="UP000298416">
    <property type="component" value="Unassembled WGS sequence"/>
</dbReference>
<dbReference type="GO" id="GO:0005524">
    <property type="term" value="F:ATP binding"/>
    <property type="evidence" value="ECO:0007669"/>
    <property type="project" value="InterPro"/>
</dbReference>
<dbReference type="SUPFAM" id="SSF56784">
    <property type="entry name" value="HAD-like"/>
    <property type="match status" value="1"/>
</dbReference>
<dbReference type="InterPro" id="IPR036412">
    <property type="entry name" value="HAD-like_sf"/>
</dbReference>
<protein>
    <submittedName>
        <fullName evidence="5">Uncharacterized protein</fullName>
    </submittedName>
</protein>
<dbReference type="Gene3D" id="3.40.1110.10">
    <property type="entry name" value="Calcium-transporting ATPase, cytoplasmic domain N"/>
    <property type="match status" value="1"/>
</dbReference>
<dbReference type="AlphaFoldDB" id="A0A8X8ZCU8"/>
<gene>
    <name evidence="5" type="ORF">SASPL_141429</name>
</gene>
<dbReference type="GO" id="GO:0016887">
    <property type="term" value="F:ATP hydrolysis activity"/>
    <property type="evidence" value="ECO:0007669"/>
    <property type="project" value="InterPro"/>
</dbReference>
<dbReference type="PANTHER" id="PTHR24092">
    <property type="entry name" value="PROBABLE PHOSPHOLIPID-TRANSPORTING ATPASE"/>
    <property type="match status" value="1"/>
</dbReference>
<dbReference type="InterPro" id="IPR001757">
    <property type="entry name" value="P_typ_ATPase"/>
</dbReference>
<evidence type="ECO:0000313" key="5">
    <source>
        <dbReference type="EMBL" id="KAG6399943.1"/>
    </source>
</evidence>
<reference evidence="5" key="2">
    <citation type="submission" date="2020-08" db="EMBL/GenBank/DDBJ databases">
        <title>Plant Genome Project.</title>
        <authorList>
            <person name="Zhang R.-G."/>
        </authorList>
    </citation>
    <scope>NUCLEOTIDE SEQUENCE</scope>
    <source>
        <strain evidence="5">Huo1</strain>
        <tissue evidence="5">Leaf</tissue>
    </source>
</reference>
<comment type="caution">
    <text evidence="5">The sequence shown here is derived from an EMBL/GenBank/DDBJ whole genome shotgun (WGS) entry which is preliminary data.</text>
</comment>
<dbReference type="PANTHER" id="PTHR24092:SF175">
    <property type="entry name" value="PHOSPHOLIPID-TRANSPORTING ATPASE"/>
    <property type="match status" value="1"/>
</dbReference>
<dbReference type="InterPro" id="IPR023299">
    <property type="entry name" value="ATPase_P-typ_cyto_dom_N"/>
</dbReference>
<comment type="subcellular location">
    <subcellularLocation>
        <location evidence="1">Membrane</location>
    </subcellularLocation>
</comment>
<proteinExistence type="predicted"/>
<dbReference type="NCBIfam" id="TIGR01494">
    <property type="entry name" value="ATPase_P-type"/>
    <property type="match status" value="1"/>
</dbReference>
<evidence type="ECO:0000256" key="3">
    <source>
        <dbReference type="ARBA" id="ARBA00022989"/>
    </source>
</evidence>
<evidence type="ECO:0000256" key="1">
    <source>
        <dbReference type="ARBA" id="ARBA00004370"/>
    </source>
</evidence>
<dbReference type="Pfam" id="PF13246">
    <property type="entry name" value="Cation_ATPase"/>
    <property type="match status" value="1"/>
</dbReference>